<evidence type="ECO:0000259" key="11">
    <source>
        <dbReference type="Pfam" id="PF10497"/>
    </source>
</evidence>
<dbReference type="Pfam" id="PF10497">
    <property type="entry name" value="zf-4CXXC_R1"/>
    <property type="match status" value="1"/>
</dbReference>
<evidence type="ECO:0000256" key="1">
    <source>
        <dbReference type="ARBA" id="ARBA00004123"/>
    </source>
</evidence>
<dbReference type="InterPro" id="IPR018866">
    <property type="entry name" value="Znf-4CXXC_R1"/>
</dbReference>
<evidence type="ECO:0000256" key="9">
    <source>
        <dbReference type="ARBA" id="ARBA00023242"/>
    </source>
</evidence>
<dbReference type="PANTHER" id="PTHR31169">
    <property type="entry name" value="OS05G0300700 PROTEIN"/>
    <property type="match status" value="1"/>
</dbReference>
<dbReference type="AlphaFoldDB" id="A0A9W8MKA3"/>
<keyword evidence="4" id="KW-1017">Isopeptide bond</keyword>
<accession>A0A9W8MKA3</accession>
<feature type="compositionally biased region" description="Basic residues" evidence="10">
    <location>
        <begin position="57"/>
        <end position="66"/>
    </location>
</feature>
<keyword evidence="9" id="KW-0539">Nucleus</keyword>
<keyword evidence="5" id="KW-0597">Phosphoprotein</keyword>
<feature type="compositionally biased region" description="Basic and acidic residues" evidence="10">
    <location>
        <begin position="986"/>
        <end position="998"/>
    </location>
</feature>
<sequence>MSLRFADFCQKPPPPPTQKRVSGIDQARKNAQPTRPRSPSLDPFAGLFTPPPERPPARSKRKKKNRVLAFVAIPSLRKGTRKKYKRMSVAFQDPRPPPPPPANNPSSTLQFRAHATLADALAVAHQSNDAALRAQETTVPPPSAKDPPSKPPAPSPPARIPKRKPPKDPDFRPPKRPRTESNATPATKQRPVLADITPKSRPPPPFFYDSKNDCLQLFLTRREFWPDTPPSEPWIVRPNGQQSDDEYSVGGLWSDESSSEDEDEDEDGPESEESFGDGEPRGPVAGPSTPPRVDLAEMMRQKTSSAKKPRAEGASPSFPSHKALGKRRADPLPPNPFSPSTVLDPGAFVSQSPYNANQFLHSLPVPPAHRLVGSSGAQQTQSVTIMNVYRNPRASEILLSSLSSPSYPEDTNNPSSGSSSLMGVGAVAHAHPEDDIGSMKDPSPFLTNPDMHLDDLASSYSMTTIEQQHHNTVWGTGLEGDDSGIGGQQEGYCFDTINPTLLQPSGDFVVGTSAVRDGEWDAYLADEDVQDDDEQDSRQDDLVVPRSQKQKRARSTSFSDLFSSSSSSSSSSSLDVPLSQKIPSTRQPPKQKRAAPSTHHQLDVGDIPTYESDSDDEDWNGNDGGGLRRGKRKKKKRSAKAYNLDSGQSDDEDEDDGDRDASSDTTNLKTDPLPKANQMFPVGPPKGFKWEMKGPDTYCHQCRSKSMRTKMRCGVCSKDWCNKCMAVRYPETVFAAKFKTTHPCFVCTESCNCDICCRKRGEAFVSSRTFSRAPRQAEGGSTVIAISRPKRNPKAASRSDAASSNYRKKVIQIPVEIPTSLLEGCGPVYGLDGSKITTLHVEYVPPEEEYQSKRTFIGALQPSWGMKLDVKVVDLEALEDDVLLEEGGRSRQQQRRKERNARMYVGKQAMLYVDLTPRRSHSLNIGNSESESDGEEEEGQVGEGDEGGAGQSDHDEREHMFSSPLTVLTDSDSEKVDNENLGNVLDGREGESEEDGKH</sequence>
<feature type="region of interest" description="Disordered" evidence="10">
    <location>
        <begin position="1"/>
        <end position="211"/>
    </location>
</feature>
<dbReference type="GO" id="GO:0006355">
    <property type="term" value="P:regulation of DNA-templated transcription"/>
    <property type="evidence" value="ECO:0007669"/>
    <property type="project" value="InterPro"/>
</dbReference>
<evidence type="ECO:0000256" key="3">
    <source>
        <dbReference type="ARBA" id="ARBA00022490"/>
    </source>
</evidence>
<dbReference type="Proteomes" id="UP001140091">
    <property type="component" value="Unassembled WGS sequence"/>
</dbReference>
<evidence type="ECO:0000256" key="5">
    <source>
        <dbReference type="ARBA" id="ARBA00022553"/>
    </source>
</evidence>
<feature type="non-terminal residue" evidence="12">
    <location>
        <position position="998"/>
    </location>
</feature>
<comment type="subcellular location">
    <subcellularLocation>
        <location evidence="2">Cytoplasm</location>
    </subcellularLocation>
    <subcellularLocation>
        <location evidence="1">Nucleus</location>
    </subcellularLocation>
</comment>
<evidence type="ECO:0000256" key="10">
    <source>
        <dbReference type="SAM" id="MobiDB-lite"/>
    </source>
</evidence>
<evidence type="ECO:0000313" key="13">
    <source>
        <dbReference type="Proteomes" id="UP001140091"/>
    </source>
</evidence>
<dbReference type="PANTHER" id="PTHR31169:SF8">
    <property type="entry name" value="ZINC-FINGER DOMAIN OF MONOAMINE-OXIDASE A REPRESSOR R1 PROTEIN"/>
    <property type="match status" value="1"/>
</dbReference>
<evidence type="ECO:0000256" key="8">
    <source>
        <dbReference type="ARBA" id="ARBA00023163"/>
    </source>
</evidence>
<feature type="compositionally biased region" description="Acidic residues" evidence="10">
    <location>
        <begin position="930"/>
        <end position="946"/>
    </location>
</feature>
<feature type="region of interest" description="Disordered" evidence="10">
    <location>
        <begin position="526"/>
        <end position="682"/>
    </location>
</feature>
<dbReference type="InterPro" id="IPR040221">
    <property type="entry name" value="CDCA7/CDA7L"/>
</dbReference>
<keyword evidence="13" id="KW-1185">Reference proteome</keyword>
<keyword evidence="8" id="KW-0804">Transcription</keyword>
<organism evidence="12 13">
    <name type="scientific">Candolleomyces eurysporus</name>
    <dbReference type="NCBI Taxonomy" id="2828524"/>
    <lineage>
        <taxon>Eukaryota</taxon>
        <taxon>Fungi</taxon>
        <taxon>Dikarya</taxon>
        <taxon>Basidiomycota</taxon>
        <taxon>Agaricomycotina</taxon>
        <taxon>Agaricomycetes</taxon>
        <taxon>Agaricomycetidae</taxon>
        <taxon>Agaricales</taxon>
        <taxon>Agaricineae</taxon>
        <taxon>Psathyrellaceae</taxon>
        <taxon>Candolleomyces</taxon>
    </lineage>
</organism>
<evidence type="ECO:0000256" key="4">
    <source>
        <dbReference type="ARBA" id="ARBA00022499"/>
    </source>
</evidence>
<protein>
    <recommendedName>
        <fullName evidence="11">Zinc-finger domain-containing protein</fullName>
    </recommendedName>
</protein>
<reference evidence="12" key="1">
    <citation type="submission" date="2022-06" db="EMBL/GenBank/DDBJ databases">
        <title>Genome Sequence of Candolleomyces eurysporus.</title>
        <authorList>
            <person name="Buettner E."/>
        </authorList>
    </citation>
    <scope>NUCLEOTIDE SEQUENCE</scope>
    <source>
        <strain evidence="12">VTCC 930004</strain>
    </source>
</reference>
<evidence type="ECO:0000256" key="6">
    <source>
        <dbReference type="ARBA" id="ARBA00022843"/>
    </source>
</evidence>
<dbReference type="EMBL" id="JANBPK010000778">
    <property type="protein sequence ID" value="KAJ2932183.1"/>
    <property type="molecule type" value="Genomic_DNA"/>
</dbReference>
<feature type="domain" description="Zinc-finger" evidence="11">
    <location>
        <begin position="697"/>
        <end position="764"/>
    </location>
</feature>
<name>A0A9W8MKA3_9AGAR</name>
<feature type="compositionally biased region" description="Acidic residues" evidence="10">
    <location>
        <begin position="257"/>
        <end position="276"/>
    </location>
</feature>
<dbReference type="GO" id="GO:0005737">
    <property type="term" value="C:cytoplasm"/>
    <property type="evidence" value="ECO:0007669"/>
    <property type="project" value="UniProtKB-SubCell"/>
</dbReference>
<evidence type="ECO:0000313" key="12">
    <source>
        <dbReference type="EMBL" id="KAJ2932183.1"/>
    </source>
</evidence>
<dbReference type="OrthoDB" id="298344at2759"/>
<keyword evidence="3" id="KW-0963">Cytoplasm</keyword>
<feature type="compositionally biased region" description="Pro residues" evidence="10">
    <location>
        <begin position="94"/>
        <end position="103"/>
    </location>
</feature>
<keyword evidence="6" id="KW-0832">Ubl conjugation</keyword>
<evidence type="ECO:0000256" key="2">
    <source>
        <dbReference type="ARBA" id="ARBA00004496"/>
    </source>
</evidence>
<keyword evidence="7" id="KW-0805">Transcription regulation</keyword>
<feature type="compositionally biased region" description="Low complexity" evidence="10">
    <location>
        <begin position="113"/>
        <end position="125"/>
    </location>
</feature>
<feature type="region of interest" description="Disordered" evidence="10">
    <location>
        <begin position="920"/>
        <end position="998"/>
    </location>
</feature>
<proteinExistence type="predicted"/>
<feature type="compositionally biased region" description="Basic residues" evidence="10">
    <location>
        <begin position="628"/>
        <end position="639"/>
    </location>
</feature>
<feature type="compositionally biased region" description="Acidic residues" evidence="10">
    <location>
        <begin position="526"/>
        <end position="535"/>
    </location>
</feature>
<feature type="compositionally biased region" description="Pro residues" evidence="10">
    <location>
        <begin position="139"/>
        <end position="159"/>
    </location>
</feature>
<feature type="compositionally biased region" description="Basic and acidic residues" evidence="10">
    <location>
        <begin position="166"/>
        <end position="179"/>
    </location>
</feature>
<feature type="region of interest" description="Disordered" evidence="10">
    <location>
        <begin position="224"/>
        <end position="339"/>
    </location>
</feature>
<gene>
    <name evidence="12" type="ORF">H1R20_g4892</name>
</gene>
<feature type="compositionally biased region" description="Acidic residues" evidence="10">
    <location>
        <begin position="648"/>
        <end position="658"/>
    </location>
</feature>
<dbReference type="GO" id="GO:0005634">
    <property type="term" value="C:nucleus"/>
    <property type="evidence" value="ECO:0007669"/>
    <property type="project" value="UniProtKB-SubCell"/>
</dbReference>
<comment type="caution">
    <text evidence="12">The sequence shown here is derived from an EMBL/GenBank/DDBJ whole genome shotgun (WGS) entry which is preliminary data.</text>
</comment>
<feature type="compositionally biased region" description="Low complexity" evidence="10">
    <location>
        <begin position="557"/>
        <end position="575"/>
    </location>
</feature>
<evidence type="ECO:0000256" key="7">
    <source>
        <dbReference type="ARBA" id="ARBA00023015"/>
    </source>
</evidence>